<evidence type="ECO:0000256" key="11">
    <source>
        <dbReference type="ARBA" id="ARBA00023170"/>
    </source>
</evidence>
<accession>A0A5C7HG22</accession>
<keyword evidence="7 12" id="KW-0547">Nucleotide-binding</keyword>
<dbReference type="CDD" id="cd06899">
    <property type="entry name" value="lectin_legume_LecRK_Arcelin_ConA"/>
    <property type="match status" value="1"/>
</dbReference>
<feature type="domain" description="Protein kinase" evidence="15">
    <location>
        <begin position="347"/>
        <end position="636"/>
    </location>
</feature>
<dbReference type="GO" id="GO:0030246">
    <property type="term" value="F:carbohydrate binding"/>
    <property type="evidence" value="ECO:0007669"/>
    <property type="project" value="UniProtKB-KW"/>
</dbReference>
<name>A0A5C7HG22_9ROSI</name>
<evidence type="ECO:0000313" key="17">
    <source>
        <dbReference type="Proteomes" id="UP000323000"/>
    </source>
</evidence>
<keyword evidence="10 13" id="KW-0472">Membrane</keyword>
<evidence type="ECO:0000256" key="5">
    <source>
        <dbReference type="ARBA" id="ARBA00022729"/>
    </source>
</evidence>
<evidence type="ECO:0000256" key="9">
    <source>
        <dbReference type="ARBA" id="ARBA00022989"/>
    </source>
</evidence>
<dbReference type="Gene3D" id="1.10.510.10">
    <property type="entry name" value="Transferase(Phosphotransferase) domain 1"/>
    <property type="match status" value="1"/>
</dbReference>
<evidence type="ECO:0000256" key="14">
    <source>
        <dbReference type="SAM" id="SignalP"/>
    </source>
</evidence>
<evidence type="ECO:0000256" key="7">
    <source>
        <dbReference type="ARBA" id="ARBA00022741"/>
    </source>
</evidence>
<dbReference type="InterPro" id="IPR050528">
    <property type="entry name" value="L-type_Lectin-RKs"/>
</dbReference>
<organism evidence="16 17">
    <name type="scientific">Acer yangbiense</name>
    <dbReference type="NCBI Taxonomy" id="1000413"/>
    <lineage>
        <taxon>Eukaryota</taxon>
        <taxon>Viridiplantae</taxon>
        <taxon>Streptophyta</taxon>
        <taxon>Embryophyta</taxon>
        <taxon>Tracheophyta</taxon>
        <taxon>Spermatophyta</taxon>
        <taxon>Magnoliopsida</taxon>
        <taxon>eudicotyledons</taxon>
        <taxon>Gunneridae</taxon>
        <taxon>Pentapetalae</taxon>
        <taxon>rosids</taxon>
        <taxon>malvids</taxon>
        <taxon>Sapindales</taxon>
        <taxon>Sapindaceae</taxon>
        <taxon>Hippocastanoideae</taxon>
        <taxon>Acereae</taxon>
        <taxon>Acer</taxon>
    </lineage>
</organism>
<dbReference type="SUPFAM" id="SSF56112">
    <property type="entry name" value="Protein kinase-like (PK-like)"/>
    <property type="match status" value="1"/>
</dbReference>
<keyword evidence="5 14" id="KW-0732">Signal</keyword>
<evidence type="ECO:0000256" key="2">
    <source>
        <dbReference type="ARBA" id="ARBA00008536"/>
    </source>
</evidence>
<feature type="chain" id="PRO_5022778386" description="Protein kinase domain-containing protein" evidence="14">
    <location>
        <begin position="23"/>
        <end position="636"/>
    </location>
</feature>
<evidence type="ECO:0000256" key="3">
    <source>
        <dbReference type="ARBA" id="ARBA00010217"/>
    </source>
</evidence>
<feature type="binding site" evidence="12">
    <location>
        <position position="374"/>
    </location>
    <ligand>
        <name>ATP</name>
        <dbReference type="ChEBI" id="CHEBI:30616"/>
    </ligand>
</feature>
<gene>
    <name evidence="16" type="ORF">EZV62_020402</name>
</gene>
<dbReference type="FunFam" id="2.60.120.200:FF:000246">
    <property type="entry name" value="L-type lectin-domain containing receptor kinase V.9"/>
    <property type="match status" value="1"/>
</dbReference>
<dbReference type="InterPro" id="IPR000719">
    <property type="entry name" value="Prot_kinase_dom"/>
</dbReference>
<dbReference type="PROSITE" id="PS50011">
    <property type="entry name" value="PROTEIN_KINASE_DOM"/>
    <property type="match status" value="1"/>
</dbReference>
<dbReference type="InterPro" id="IPR017441">
    <property type="entry name" value="Protein_kinase_ATP_BS"/>
</dbReference>
<dbReference type="GO" id="GO:0016020">
    <property type="term" value="C:membrane"/>
    <property type="evidence" value="ECO:0007669"/>
    <property type="project" value="UniProtKB-SubCell"/>
</dbReference>
<evidence type="ECO:0000256" key="10">
    <source>
        <dbReference type="ARBA" id="ARBA00023136"/>
    </source>
</evidence>
<dbReference type="AlphaFoldDB" id="A0A5C7HG22"/>
<comment type="caution">
    <text evidence="16">The sequence shown here is derived from an EMBL/GenBank/DDBJ whole genome shotgun (WGS) entry which is preliminary data.</text>
</comment>
<dbReference type="Proteomes" id="UP000323000">
    <property type="component" value="Chromosome 9"/>
</dbReference>
<proteinExistence type="inferred from homology"/>
<evidence type="ECO:0000256" key="1">
    <source>
        <dbReference type="ARBA" id="ARBA00004479"/>
    </source>
</evidence>
<comment type="subcellular location">
    <subcellularLocation>
        <location evidence="1">Membrane</location>
        <topology evidence="1">Single-pass type I membrane protein</topology>
    </subcellularLocation>
</comment>
<reference evidence="17" key="1">
    <citation type="journal article" date="2019" name="Gigascience">
        <title>De novo genome assembly of the endangered Acer yangbiense, a plant species with extremely small populations endemic to Yunnan Province, China.</title>
        <authorList>
            <person name="Yang J."/>
            <person name="Wariss H.M."/>
            <person name="Tao L."/>
            <person name="Zhang R."/>
            <person name="Yun Q."/>
            <person name="Hollingsworth P."/>
            <person name="Dao Z."/>
            <person name="Luo G."/>
            <person name="Guo H."/>
            <person name="Ma Y."/>
            <person name="Sun W."/>
        </authorList>
    </citation>
    <scope>NUCLEOTIDE SEQUENCE [LARGE SCALE GENOMIC DNA]</scope>
    <source>
        <strain evidence="17">cv. Malutang</strain>
    </source>
</reference>
<keyword evidence="8 12" id="KW-0067">ATP-binding</keyword>
<dbReference type="Gene3D" id="3.30.200.20">
    <property type="entry name" value="Phosphorylase Kinase, domain 1"/>
    <property type="match status" value="1"/>
</dbReference>
<keyword evidence="11" id="KW-0675">Receptor</keyword>
<dbReference type="InterPro" id="IPR001220">
    <property type="entry name" value="Legume_lectin_dom"/>
</dbReference>
<comment type="similarity">
    <text evidence="3">In the C-terminal section; belongs to the protein kinase superfamily. Ser/Thr protein kinase family.</text>
</comment>
<dbReference type="Pfam" id="PF00139">
    <property type="entry name" value="Lectin_legB"/>
    <property type="match status" value="1"/>
</dbReference>
<keyword evidence="17" id="KW-1185">Reference proteome</keyword>
<evidence type="ECO:0000256" key="12">
    <source>
        <dbReference type="PROSITE-ProRule" id="PRU10141"/>
    </source>
</evidence>
<dbReference type="EMBL" id="VAHF01000009">
    <property type="protein sequence ID" value="TXG55146.1"/>
    <property type="molecule type" value="Genomic_DNA"/>
</dbReference>
<dbReference type="Pfam" id="PF00069">
    <property type="entry name" value="Pkinase"/>
    <property type="match status" value="1"/>
</dbReference>
<feature type="transmembrane region" description="Helical" evidence="13">
    <location>
        <begin position="287"/>
        <end position="310"/>
    </location>
</feature>
<keyword evidence="4 13" id="KW-0812">Transmembrane</keyword>
<protein>
    <recommendedName>
        <fullName evidence="15">Protein kinase domain-containing protein</fullName>
    </recommendedName>
</protein>
<dbReference type="PROSITE" id="PS00107">
    <property type="entry name" value="PROTEIN_KINASE_ATP"/>
    <property type="match status" value="1"/>
</dbReference>
<evidence type="ECO:0000256" key="6">
    <source>
        <dbReference type="ARBA" id="ARBA00022734"/>
    </source>
</evidence>
<dbReference type="GO" id="GO:0004672">
    <property type="term" value="F:protein kinase activity"/>
    <property type="evidence" value="ECO:0007669"/>
    <property type="project" value="InterPro"/>
</dbReference>
<evidence type="ECO:0000313" key="16">
    <source>
        <dbReference type="EMBL" id="TXG55146.1"/>
    </source>
</evidence>
<keyword evidence="9 13" id="KW-1133">Transmembrane helix</keyword>
<feature type="signal peptide" evidence="14">
    <location>
        <begin position="1"/>
        <end position="22"/>
    </location>
</feature>
<dbReference type="InterPro" id="IPR013320">
    <property type="entry name" value="ConA-like_dom_sf"/>
</dbReference>
<dbReference type="PANTHER" id="PTHR27007">
    <property type="match status" value="1"/>
</dbReference>
<keyword evidence="6" id="KW-0430">Lectin</keyword>
<comment type="similarity">
    <text evidence="2">In the N-terminal section; belongs to the leguminous lectin family.</text>
</comment>
<evidence type="ECO:0000259" key="15">
    <source>
        <dbReference type="PROSITE" id="PS50011"/>
    </source>
</evidence>
<evidence type="ECO:0000256" key="8">
    <source>
        <dbReference type="ARBA" id="ARBA00022840"/>
    </source>
</evidence>
<evidence type="ECO:0000256" key="13">
    <source>
        <dbReference type="SAM" id="Phobius"/>
    </source>
</evidence>
<dbReference type="GO" id="GO:0005524">
    <property type="term" value="F:ATP binding"/>
    <property type="evidence" value="ECO:0007669"/>
    <property type="project" value="UniProtKB-UniRule"/>
</dbReference>
<dbReference type="InterPro" id="IPR011009">
    <property type="entry name" value="Kinase-like_dom_sf"/>
</dbReference>
<evidence type="ECO:0000256" key="4">
    <source>
        <dbReference type="ARBA" id="ARBA00022692"/>
    </source>
</evidence>
<dbReference type="SUPFAM" id="SSF49899">
    <property type="entry name" value="Concanavalin A-like lectins/glucanases"/>
    <property type="match status" value="1"/>
</dbReference>
<dbReference type="OrthoDB" id="1906651at2759"/>
<dbReference type="Gene3D" id="2.60.120.200">
    <property type="match status" value="1"/>
</dbReference>
<sequence length="636" mass="70173">MSSQTLILLLVVILSNLNSISCLEFVFNTNFNSTNIHTYGNATIENSIVSLTNQTFFTIGRALYPPKITTKQHNSTNPLPFSTSFIFSISPYKNLLPGHGLAFAFFPFAGIAGTSSTEYLGLFNLTNNGNSENHVLAVVFDVFEDTIFNDTKENYVGLDVNSITTITSSVAGFWTDDNKFKELKLNNGVNYQAWIDYEDSRINVTMAKAGETRPSRPLISEFLDLSGVLLDEMYVGFTGATGKLVEGNKILSWSFSNSNFSIGDALVTTNLPSFVLPQESVFRSKGFVIRVSVGAVLIVVCGVVIWAVLLRKKREKGEGKEEIEDWELQYWPHRISYQEVYAATMEFSEENVIGFGANGKVYKGVLLGVEVAVKRISVESEHGMREFLAEVSSLGRLKHKNLVGLKELATTTQVIGTPGYMAPEVVRTGRASTQTDVFSFGILVLEVVCGRRPIEDGKPNLLDWLCILIERGDLLSALDDRIKAKGGYSVEEVEGVVNLGFLCAYPDANERPTMRQLFRGLGSVRNPSELCFAERGDLLSTLDDRIKAKGGYSVEEVERVVNLGFLCAYPDANARPTMRQVLKVLEGSTEGIGLVEERLDVNLLERIETACSRQHPTFNLSSYASLATSDVTLDGR</sequence>